<feature type="compositionally biased region" description="Low complexity" evidence="1">
    <location>
        <begin position="281"/>
        <end position="293"/>
    </location>
</feature>
<feature type="domain" description="MADF" evidence="2">
    <location>
        <begin position="84"/>
        <end position="179"/>
    </location>
</feature>
<dbReference type="SMART" id="SM00595">
    <property type="entry name" value="MADF"/>
    <property type="match status" value="1"/>
</dbReference>
<reference evidence="3" key="1">
    <citation type="journal article" date="2013" name="Genetics">
        <title>The draft genome and transcriptome of Panagrellus redivivus are shaped by the harsh demands of a free-living lifestyle.</title>
        <authorList>
            <person name="Srinivasan J."/>
            <person name="Dillman A.R."/>
            <person name="Macchietto M.G."/>
            <person name="Heikkinen L."/>
            <person name="Lakso M."/>
            <person name="Fracchia K.M."/>
            <person name="Antoshechkin I."/>
            <person name="Mortazavi A."/>
            <person name="Wong G."/>
            <person name="Sternberg P.W."/>
        </authorList>
    </citation>
    <scope>NUCLEOTIDE SEQUENCE [LARGE SCALE GENOMIC DNA]</scope>
    <source>
        <strain evidence="3">MT8872</strain>
    </source>
</reference>
<dbReference type="Pfam" id="PF10545">
    <property type="entry name" value="MADF_DNA_bdg"/>
    <property type="match status" value="1"/>
</dbReference>
<sequence>MQFRIEPYVSTSFAFGLKRSRGQVQTQLRRLTTRDVHSPIEANTMSDVSGVAGLSEFIAKHENFESRDYRKTNTSLSEHEYISKLIEAVAKRPVLYNVELVDYKNKNKKGEGFKEVQMEMRDAGASESQVQAIYKKWISIKRKFRVEYLRTKNDEENGRLPSTSYPYYESLKFLIPYCEFYKVCSQAQKRRNNFFEEESDEERCMQDEDDTFPSLTPQASLDFLINQHKRIKLETNPVSVNDIAAAMAAAMANPGGGNAFESGNNTSENQNSELFLDGANSTSSSSASTTPTKRPSKGCSNESTSSIDLPASSSPTLSPSGGNGHGDESQNALFGQLVARELDKLPSAMHNLMRAQILFLIAQSSHNVQSHAERLMANLGGFMN</sequence>
<feature type="compositionally biased region" description="Polar residues" evidence="1">
    <location>
        <begin position="261"/>
        <end position="273"/>
    </location>
</feature>
<dbReference type="AlphaFoldDB" id="A0A7E4UL85"/>
<evidence type="ECO:0000313" key="3">
    <source>
        <dbReference type="Proteomes" id="UP000492821"/>
    </source>
</evidence>
<dbReference type="PANTHER" id="PTHR12243">
    <property type="entry name" value="MADF DOMAIN TRANSCRIPTION FACTOR"/>
    <property type="match status" value="1"/>
</dbReference>
<protein>
    <submittedName>
        <fullName evidence="4">MADF domain-containing protein</fullName>
    </submittedName>
</protein>
<dbReference type="PROSITE" id="PS51029">
    <property type="entry name" value="MADF"/>
    <property type="match status" value="1"/>
</dbReference>
<name>A0A7E4UL85_PANRE</name>
<dbReference type="InterPro" id="IPR006578">
    <property type="entry name" value="MADF-dom"/>
</dbReference>
<organism evidence="3 4">
    <name type="scientific">Panagrellus redivivus</name>
    <name type="common">Microworm</name>
    <dbReference type="NCBI Taxonomy" id="6233"/>
    <lineage>
        <taxon>Eukaryota</taxon>
        <taxon>Metazoa</taxon>
        <taxon>Ecdysozoa</taxon>
        <taxon>Nematoda</taxon>
        <taxon>Chromadorea</taxon>
        <taxon>Rhabditida</taxon>
        <taxon>Tylenchina</taxon>
        <taxon>Panagrolaimomorpha</taxon>
        <taxon>Panagrolaimoidea</taxon>
        <taxon>Panagrolaimidae</taxon>
        <taxon>Panagrellus</taxon>
    </lineage>
</organism>
<dbReference type="Proteomes" id="UP000492821">
    <property type="component" value="Unassembled WGS sequence"/>
</dbReference>
<evidence type="ECO:0000256" key="1">
    <source>
        <dbReference type="SAM" id="MobiDB-lite"/>
    </source>
</evidence>
<feature type="compositionally biased region" description="Low complexity" evidence="1">
    <location>
        <begin position="310"/>
        <end position="320"/>
    </location>
</feature>
<keyword evidence="3" id="KW-1185">Reference proteome</keyword>
<reference evidence="4" key="2">
    <citation type="submission" date="2020-10" db="UniProtKB">
        <authorList>
            <consortium name="WormBaseParasite"/>
        </authorList>
    </citation>
    <scope>IDENTIFICATION</scope>
</reference>
<proteinExistence type="predicted"/>
<feature type="compositionally biased region" description="Polar residues" evidence="1">
    <location>
        <begin position="298"/>
        <end position="307"/>
    </location>
</feature>
<evidence type="ECO:0000259" key="2">
    <source>
        <dbReference type="PROSITE" id="PS51029"/>
    </source>
</evidence>
<accession>A0A7E4UL85</accession>
<dbReference type="InterPro" id="IPR039353">
    <property type="entry name" value="TF_Adf1"/>
</dbReference>
<dbReference type="WBParaSite" id="Pan_g10076.t1">
    <property type="protein sequence ID" value="Pan_g10076.t1"/>
    <property type="gene ID" value="Pan_g10076"/>
</dbReference>
<evidence type="ECO:0000313" key="4">
    <source>
        <dbReference type="WBParaSite" id="Pan_g10076.t1"/>
    </source>
</evidence>
<feature type="region of interest" description="Disordered" evidence="1">
    <location>
        <begin position="258"/>
        <end position="329"/>
    </location>
</feature>
<dbReference type="PANTHER" id="PTHR12243:SF67">
    <property type="entry name" value="COREPRESSOR OF PANGOLIN, ISOFORM A-RELATED"/>
    <property type="match status" value="1"/>
</dbReference>